<proteinExistence type="predicted"/>
<comment type="caution">
    <text evidence="2">The sequence shown here is derived from an EMBL/GenBank/DDBJ whole genome shotgun (WGS) entry which is preliminary data.</text>
</comment>
<organism evidence="2 3">
    <name type="scientific">Roseateles oligotrophus</name>
    <dbReference type="NCBI Taxonomy" id="1769250"/>
    <lineage>
        <taxon>Bacteria</taxon>
        <taxon>Pseudomonadati</taxon>
        <taxon>Pseudomonadota</taxon>
        <taxon>Betaproteobacteria</taxon>
        <taxon>Burkholderiales</taxon>
        <taxon>Sphaerotilaceae</taxon>
        <taxon>Roseateles</taxon>
    </lineage>
</organism>
<reference evidence="2 3" key="1">
    <citation type="submission" date="2020-08" db="EMBL/GenBank/DDBJ databases">
        <title>Functional genomics of gut bacteria from endangered species of beetles.</title>
        <authorList>
            <person name="Carlos-Shanley C."/>
        </authorList>
    </citation>
    <scope>NUCLEOTIDE SEQUENCE [LARGE SCALE GENOMIC DNA]</scope>
    <source>
        <strain evidence="2 3">S00239</strain>
    </source>
</reference>
<gene>
    <name evidence="2" type="ORF">HNP55_001407</name>
</gene>
<dbReference type="AlphaFoldDB" id="A0A840L899"/>
<feature type="signal peptide" evidence="1">
    <location>
        <begin position="1"/>
        <end position="26"/>
    </location>
</feature>
<keyword evidence="3" id="KW-1185">Reference proteome</keyword>
<keyword evidence="1" id="KW-0732">Signal</keyword>
<dbReference type="EMBL" id="JACHLP010000002">
    <property type="protein sequence ID" value="MBB4842892.1"/>
    <property type="molecule type" value="Genomic_DNA"/>
</dbReference>
<evidence type="ECO:0000256" key="1">
    <source>
        <dbReference type="SAM" id="SignalP"/>
    </source>
</evidence>
<accession>A0A840L899</accession>
<evidence type="ECO:0000313" key="3">
    <source>
        <dbReference type="Proteomes" id="UP000562027"/>
    </source>
</evidence>
<sequence>MSGKKKWRLAGWLVGLGLLAAGTAQAQTVLPDEQVSEWMACLSKGEEALVYPEQYRATKSGGFVRVKLSFEHADRRPTVEVLSRALPEGMLDLVRSYLKQYRLPCLPAGKTAVAVQEFSFSPYGPQDVSWSAARGVSDLKSEKARSCLRTPPDRVRPSWGFDLASRVKQKNYGNLLLRLRFETADGPPQVKVVYDSAPANFRQSVLDYVGKYRMPCLAAGDEPITAEQQFHIDNTGKGRVTVLKDLDLLQFLGAIKDLDKQTANFDLNTMACPFQLQWVAGMPIEKNRVGEVGERNLNRIELLAWLSGLSLNVPAETMEQLLGQSMLISVPCGEVKLGE</sequence>
<evidence type="ECO:0000313" key="2">
    <source>
        <dbReference type="EMBL" id="MBB4842892.1"/>
    </source>
</evidence>
<dbReference type="Proteomes" id="UP000562027">
    <property type="component" value="Unassembled WGS sequence"/>
</dbReference>
<protein>
    <recommendedName>
        <fullName evidence="4">TonB-like protein</fullName>
    </recommendedName>
</protein>
<name>A0A840L899_9BURK</name>
<dbReference type="RefSeq" id="WP_184297600.1">
    <property type="nucleotide sequence ID" value="NZ_JACHLP010000002.1"/>
</dbReference>
<evidence type="ECO:0008006" key="4">
    <source>
        <dbReference type="Google" id="ProtNLM"/>
    </source>
</evidence>
<feature type="chain" id="PRO_5032871718" description="TonB-like protein" evidence="1">
    <location>
        <begin position="27"/>
        <end position="339"/>
    </location>
</feature>